<feature type="compositionally biased region" description="Acidic residues" evidence="1">
    <location>
        <begin position="163"/>
        <end position="173"/>
    </location>
</feature>
<feature type="region of interest" description="Disordered" evidence="1">
    <location>
        <begin position="1"/>
        <end position="36"/>
    </location>
</feature>
<protein>
    <submittedName>
        <fullName evidence="2">Uncharacterized protein</fullName>
    </submittedName>
</protein>
<feature type="compositionally biased region" description="Polar residues" evidence="1">
    <location>
        <begin position="138"/>
        <end position="153"/>
    </location>
</feature>
<proteinExistence type="predicted"/>
<dbReference type="Proteomes" id="UP000198775">
    <property type="component" value="Unassembled WGS sequence"/>
</dbReference>
<feature type="compositionally biased region" description="Basic and acidic residues" evidence="1">
    <location>
        <begin position="26"/>
        <end position="36"/>
    </location>
</feature>
<dbReference type="AlphaFoldDB" id="A0A1H8W6W4"/>
<dbReference type="EMBL" id="FOCX01000050">
    <property type="protein sequence ID" value="SEP23349.1"/>
    <property type="molecule type" value="Genomic_DNA"/>
</dbReference>
<accession>A0A1H8W6W4</accession>
<sequence length="173" mass="18775">MTDLADNSDRQSSQRADAQAAEDSSDADRHRIQVKEPRTVSGALAYDPATGDVADLVDTEIGSIIPAIGQNPTYRCLCGAGFDGNFAEAQEHLSEMRAHGHDVEPIAGSFEVLPFDAAFEVLEAVRESPQLDSHEQDILNSVHSLLQEVQNHPETFDRPEANDSTDSDAEISE</sequence>
<feature type="compositionally biased region" description="Low complexity" evidence="1">
    <location>
        <begin position="10"/>
        <end position="22"/>
    </location>
</feature>
<keyword evidence="3" id="KW-1185">Reference proteome</keyword>
<organism evidence="2 3">
    <name type="scientific">Halorientalis persicus</name>
    <dbReference type="NCBI Taxonomy" id="1367881"/>
    <lineage>
        <taxon>Archaea</taxon>
        <taxon>Methanobacteriati</taxon>
        <taxon>Methanobacteriota</taxon>
        <taxon>Stenosarchaea group</taxon>
        <taxon>Halobacteria</taxon>
        <taxon>Halobacteriales</taxon>
        <taxon>Haloarculaceae</taxon>
        <taxon>Halorientalis</taxon>
    </lineage>
</organism>
<reference evidence="3" key="1">
    <citation type="submission" date="2016-10" db="EMBL/GenBank/DDBJ databases">
        <authorList>
            <person name="Varghese N."/>
            <person name="Submissions S."/>
        </authorList>
    </citation>
    <scope>NUCLEOTIDE SEQUENCE [LARGE SCALE GENOMIC DNA]</scope>
    <source>
        <strain evidence="3">IBRC-M 10043</strain>
    </source>
</reference>
<feature type="region of interest" description="Disordered" evidence="1">
    <location>
        <begin position="132"/>
        <end position="173"/>
    </location>
</feature>
<evidence type="ECO:0000313" key="3">
    <source>
        <dbReference type="Proteomes" id="UP000198775"/>
    </source>
</evidence>
<gene>
    <name evidence="2" type="ORF">SAMN05216388_10509</name>
</gene>
<evidence type="ECO:0000256" key="1">
    <source>
        <dbReference type="SAM" id="MobiDB-lite"/>
    </source>
</evidence>
<dbReference type="RefSeq" id="WP_092664544.1">
    <property type="nucleotide sequence ID" value="NZ_FOCX01000050.1"/>
</dbReference>
<evidence type="ECO:0000313" key="2">
    <source>
        <dbReference type="EMBL" id="SEP23349.1"/>
    </source>
</evidence>
<name>A0A1H8W6W4_9EURY</name>